<keyword evidence="2" id="KW-1133">Transmembrane helix</keyword>
<reference evidence="3 4" key="1">
    <citation type="submission" date="2019-10" db="EMBL/GenBank/DDBJ databases">
        <title>Taxonomy of Antarctic Massilia spp.: description of Massilia rubra sp. nov., Massilia aquatica sp. nov., Massilia mucilaginosa sp. nov., Massilia frigida sp. nov. isolated from streams, lakes and regoliths.</title>
        <authorList>
            <person name="Holochova P."/>
            <person name="Sedlacek I."/>
            <person name="Kralova S."/>
            <person name="Maslanova I."/>
            <person name="Busse H.-J."/>
            <person name="Stankova E."/>
            <person name="Vrbovska V."/>
            <person name="Kovarovic V."/>
            <person name="Bartak M."/>
            <person name="Svec P."/>
            <person name="Pantucek R."/>
        </authorList>
    </citation>
    <scope>NUCLEOTIDE SEQUENCE [LARGE SCALE GENOMIC DNA]</scope>
    <source>
        <strain evidence="3 4">CCM 8694</strain>
    </source>
</reference>
<comment type="caution">
    <text evidence="3">The sequence shown here is derived from an EMBL/GenBank/DDBJ whole genome shotgun (WGS) entry which is preliminary data.</text>
</comment>
<keyword evidence="2" id="KW-0472">Membrane</keyword>
<accession>A0ABX0N1L1</accession>
<evidence type="ECO:0000313" key="3">
    <source>
        <dbReference type="EMBL" id="NHZ65389.1"/>
    </source>
</evidence>
<evidence type="ECO:0000256" key="2">
    <source>
        <dbReference type="SAM" id="Phobius"/>
    </source>
</evidence>
<keyword evidence="2" id="KW-0812">Transmembrane</keyword>
<protein>
    <submittedName>
        <fullName evidence="3">Uncharacterized protein</fullName>
    </submittedName>
</protein>
<name>A0ABX0N1L1_9BURK</name>
<evidence type="ECO:0000256" key="1">
    <source>
        <dbReference type="SAM" id="MobiDB-lite"/>
    </source>
</evidence>
<dbReference type="Proteomes" id="UP000610594">
    <property type="component" value="Unassembled WGS sequence"/>
</dbReference>
<proteinExistence type="predicted"/>
<feature type="compositionally biased region" description="Basic and acidic residues" evidence="1">
    <location>
        <begin position="93"/>
        <end position="105"/>
    </location>
</feature>
<feature type="region of interest" description="Disordered" evidence="1">
    <location>
        <begin position="76"/>
        <end position="139"/>
    </location>
</feature>
<organism evidence="3 4">
    <name type="scientific">Massilia genomosp. 1</name>
    <dbReference type="NCBI Taxonomy" id="2609280"/>
    <lineage>
        <taxon>Bacteria</taxon>
        <taxon>Pseudomonadati</taxon>
        <taxon>Pseudomonadota</taxon>
        <taxon>Betaproteobacteria</taxon>
        <taxon>Burkholderiales</taxon>
        <taxon>Oxalobacteraceae</taxon>
        <taxon>Telluria group</taxon>
        <taxon>Massilia</taxon>
    </lineage>
</organism>
<feature type="transmembrane region" description="Helical" evidence="2">
    <location>
        <begin position="38"/>
        <end position="61"/>
    </location>
</feature>
<feature type="compositionally biased region" description="Gly residues" evidence="1">
    <location>
        <begin position="114"/>
        <end position="139"/>
    </location>
</feature>
<keyword evidence="4" id="KW-1185">Reference proteome</keyword>
<feature type="transmembrane region" description="Helical" evidence="2">
    <location>
        <begin position="14"/>
        <end position="32"/>
    </location>
</feature>
<dbReference type="EMBL" id="WHJF01000081">
    <property type="protein sequence ID" value="NHZ65389.1"/>
    <property type="molecule type" value="Genomic_DNA"/>
</dbReference>
<sequence>MFAFIVSIFSKESCMWLVAIAWIYVVGLMAATEIIEHSIVAGIMTFLGYCVLPLSIVWYIAGSKMRRMKIAQKEDMARRLRAGRQPDGPAGSGERERLRHARDADSSDSPDWSDGGGSDSGSGSSDSGGGDSGGGSSGD</sequence>
<gene>
    <name evidence="3" type="ORF">F1735_24335</name>
</gene>
<evidence type="ECO:0000313" key="4">
    <source>
        <dbReference type="Proteomes" id="UP000610594"/>
    </source>
</evidence>